<sequence length="364" mass="41186">MVRLPNLTAAEYSLRDEALLALHDPLSLPEALKALRPHLLQLAQADAMALCLMEDGRSPGNEWHVPGHRLPILERYDEVIKHDFFREPIIKRPNWVVRDSQLMSRKEFEGSFIRQRSIELGPPMEHIMAVLLTIRPGVVAALALYRHLPRPFSAQNADALASITRHLTQAIRKCGVTQGLATYANILEELYRRPNGAILVVEPPHREVLRSPNAAVLLEQWFAPSDLHSSGIPIPLKEQLEALVRMTPDARLGKDTWVRMHGNCSRVVRFIELRAPEGPRKWALMMNELPNSIPLPEQMKCELTPTEVTVAMGMLSNWNDQRIAEELGISRNTVKSHVKSIFATLRVDGRLDLLYQAARLNMPV</sequence>
<dbReference type="Pfam" id="PF00196">
    <property type="entry name" value="GerE"/>
    <property type="match status" value="1"/>
</dbReference>
<keyword evidence="1" id="KW-0805">Transcription regulation</keyword>
<dbReference type="Gene3D" id="1.10.10.10">
    <property type="entry name" value="Winged helix-like DNA-binding domain superfamily/Winged helix DNA-binding domain"/>
    <property type="match status" value="1"/>
</dbReference>
<name>A0A7X4YIT4_9BACT</name>
<dbReference type="SUPFAM" id="SSF46894">
    <property type="entry name" value="C-terminal effector domain of the bipartite response regulators"/>
    <property type="match status" value="1"/>
</dbReference>
<dbReference type="InterPro" id="IPR000792">
    <property type="entry name" value="Tscrpt_reg_LuxR_C"/>
</dbReference>
<keyword evidence="2" id="KW-0804">Transcription</keyword>
<comment type="caution">
    <text evidence="4">The sequence shown here is derived from an EMBL/GenBank/DDBJ whole genome shotgun (WGS) entry which is preliminary data.</text>
</comment>
<dbReference type="InterPro" id="IPR029016">
    <property type="entry name" value="GAF-like_dom_sf"/>
</dbReference>
<evidence type="ECO:0000313" key="5">
    <source>
        <dbReference type="Proteomes" id="UP000537825"/>
    </source>
</evidence>
<evidence type="ECO:0000256" key="2">
    <source>
        <dbReference type="ARBA" id="ARBA00023163"/>
    </source>
</evidence>
<protein>
    <submittedName>
        <fullName evidence="4">Helix-turn-helix transcriptional regulator</fullName>
    </submittedName>
</protein>
<evidence type="ECO:0000313" key="4">
    <source>
        <dbReference type="EMBL" id="NBC46060.1"/>
    </source>
</evidence>
<dbReference type="EMBL" id="JAAAPK010000018">
    <property type="protein sequence ID" value="NBC46060.1"/>
    <property type="molecule type" value="Genomic_DNA"/>
</dbReference>
<proteinExistence type="predicted"/>
<dbReference type="InterPro" id="IPR036388">
    <property type="entry name" value="WH-like_DNA-bd_sf"/>
</dbReference>
<dbReference type="InterPro" id="IPR016032">
    <property type="entry name" value="Sig_transdc_resp-reg_C-effctor"/>
</dbReference>
<feature type="domain" description="HTH luxR-type" evidence="3">
    <location>
        <begin position="296"/>
        <end position="361"/>
    </location>
</feature>
<dbReference type="AlphaFoldDB" id="A0A7X4YIT4"/>
<evidence type="ECO:0000259" key="3">
    <source>
        <dbReference type="PROSITE" id="PS50043"/>
    </source>
</evidence>
<accession>A0A7X4YIT4</accession>
<dbReference type="Proteomes" id="UP000537825">
    <property type="component" value="Unassembled WGS sequence"/>
</dbReference>
<organism evidence="4 5">
    <name type="scientific">Corallococcus exiguus</name>
    <dbReference type="NCBI Taxonomy" id="83462"/>
    <lineage>
        <taxon>Bacteria</taxon>
        <taxon>Pseudomonadati</taxon>
        <taxon>Myxococcota</taxon>
        <taxon>Myxococcia</taxon>
        <taxon>Myxococcales</taxon>
        <taxon>Cystobacterineae</taxon>
        <taxon>Myxococcaceae</taxon>
        <taxon>Corallococcus</taxon>
    </lineage>
</organism>
<keyword evidence="5" id="KW-1185">Reference proteome</keyword>
<dbReference type="PROSITE" id="PS50043">
    <property type="entry name" value="HTH_LUXR_2"/>
    <property type="match status" value="1"/>
</dbReference>
<dbReference type="RefSeq" id="WP_139920905.1">
    <property type="nucleotide sequence ID" value="NZ_CBCSLE010000154.1"/>
</dbReference>
<reference evidence="4 5" key="1">
    <citation type="submission" date="2020-01" db="EMBL/GenBank/DDBJ databases">
        <title>The draft genome sequence of Corallococcus exiguus DSM 14696.</title>
        <authorList>
            <person name="Zhang X."/>
            <person name="Zhu H."/>
        </authorList>
    </citation>
    <scope>NUCLEOTIDE SEQUENCE [LARGE SCALE GENOMIC DNA]</scope>
    <source>
        <strain evidence="4 5">DSM 14696</strain>
    </source>
</reference>
<dbReference type="SUPFAM" id="SSF55781">
    <property type="entry name" value="GAF domain-like"/>
    <property type="match status" value="1"/>
</dbReference>
<dbReference type="SMART" id="SM00421">
    <property type="entry name" value="HTH_LUXR"/>
    <property type="match status" value="1"/>
</dbReference>
<dbReference type="Gene3D" id="3.30.450.40">
    <property type="match status" value="1"/>
</dbReference>
<evidence type="ECO:0000256" key="1">
    <source>
        <dbReference type="ARBA" id="ARBA00023015"/>
    </source>
</evidence>
<dbReference type="GO" id="GO:0003677">
    <property type="term" value="F:DNA binding"/>
    <property type="evidence" value="ECO:0007669"/>
    <property type="project" value="InterPro"/>
</dbReference>
<gene>
    <name evidence="4" type="ORF">GTZ93_40365</name>
</gene>
<dbReference type="GO" id="GO:0006355">
    <property type="term" value="P:regulation of DNA-templated transcription"/>
    <property type="evidence" value="ECO:0007669"/>
    <property type="project" value="InterPro"/>
</dbReference>